<dbReference type="AlphaFoldDB" id="A0A1G9JH95"/>
<reference evidence="1 2" key="1">
    <citation type="submission" date="2016-10" db="EMBL/GenBank/DDBJ databases">
        <authorList>
            <person name="de Groot N.N."/>
        </authorList>
    </citation>
    <scope>NUCLEOTIDE SEQUENCE [LARGE SCALE GENOMIC DNA]</scope>
    <source>
        <strain evidence="1 2">DSM 25186</strain>
    </source>
</reference>
<gene>
    <name evidence="1" type="ORF">SAMN05421823_105311</name>
</gene>
<dbReference type="RefSeq" id="WP_143017313.1">
    <property type="nucleotide sequence ID" value="NZ_FNFO01000005.1"/>
</dbReference>
<proteinExistence type="predicted"/>
<dbReference type="EMBL" id="FNFO01000005">
    <property type="protein sequence ID" value="SDL36682.1"/>
    <property type="molecule type" value="Genomic_DNA"/>
</dbReference>
<organism evidence="1 2">
    <name type="scientific">Catalinimonas alkaloidigena</name>
    <dbReference type="NCBI Taxonomy" id="1075417"/>
    <lineage>
        <taxon>Bacteria</taxon>
        <taxon>Pseudomonadati</taxon>
        <taxon>Bacteroidota</taxon>
        <taxon>Cytophagia</taxon>
        <taxon>Cytophagales</taxon>
        <taxon>Catalimonadaceae</taxon>
        <taxon>Catalinimonas</taxon>
    </lineage>
</organism>
<evidence type="ECO:0000313" key="1">
    <source>
        <dbReference type="EMBL" id="SDL36682.1"/>
    </source>
</evidence>
<sequence length="75" mass="8828">MKTDPIHLITRRLPLEFSGDEANTKIDIDAIRREFEEKKYTLLSERPVSVSVGDKWLYVTFLLQEKQERTSIGFQ</sequence>
<evidence type="ECO:0000313" key="2">
    <source>
        <dbReference type="Proteomes" id="UP000198510"/>
    </source>
</evidence>
<dbReference type="Proteomes" id="UP000198510">
    <property type="component" value="Unassembled WGS sequence"/>
</dbReference>
<protein>
    <submittedName>
        <fullName evidence="1">Uncharacterized protein</fullName>
    </submittedName>
</protein>
<accession>A0A1G9JH95</accession>
<keyword evidence="2" id="KW-1185">Reference proteome</keyword>
<dbReference type="STRING" id="1075417.SAMN05421823_105311"/>
<name>A0A1G9JH95_9BACT</name>